<organism evidence="2 3">
    <name type="scientific">Pleurodeles waltl</name>
    <name type="common">Iberian ribbed newt</name>
    <dbReference type="NCBI Taxonomy" id="8319"/>
    <lineage>
        <taxon>Eukaryota</taxon>
        <taxon>Metazoa</taxon>
        <taxon>Chordata</taxon>
        <taxon>Craniata</taxon>
        <taxon>Vertebrata</taxon>
        <taxon>Euteleostomi</taxon>
        <taxon>Amphibia</taxon>
        <taxon>Batrachia</taxon>
        <taxon>Caudata</taxon>
        <taxon>Salamandroidea</taxon>
        <taxon>Salamandridae</taxon>
        <taxon>Pleurodelinae</taxon>
        <taxon>Pleurodeles</taxon>
    </lineage>
</organism>
<dbReference type="EMBL" id="JANPWB010000009">
    <property type="protein sequence ID" value="KAJ1158353.1"/>
    <property type="molecule type" value="Genomic_DNA"/>
</dbReference>
<reference evidence="2" key="1">
    <citation type="journal article" date="2022" name="bioRxiv">
        <title>Sequencing and chromosome-scale assembly of the giantPleurodeles waltlgenome.</title>
        <authorList>
            <person name="Brown T."/>
            <person name="Elewa A."/>
            <person name="Iarovenko S."/>
            <person name="Subramanian E."/>
            <person name="Araus A.J."/>
            <person name="Petzold A."/>
            <person name="Susuki M."/>
            <person name="Suzuki K.-i.T."/>
            <person name="Hayashi T."/>
            <person name="Toyoda A."/>
            <person name="Oliveira C."/>
            <person name="Osipova E."/>
            <person name="Leigh N.D."/>
            <person name="Simon A."/>
            <person name="Yun M.H."/>
        </authorList>
    </citation>
    <scope>NUCLEOTIDE SEQUENCE</scope>
    <source>
        <strain evidence="2">20211129_DDA</strain>
        <tissue evidence="2">Liver</tissue>
    </source>
</reference>
<evidence type="ECO:0000313" key="3">
    <source>
        <dbReference type="Proteomes" id="UP001066276"/>
    </source>
</evidence>
<proteinExistence type="predicted"/>
<feature type="region of interest" description="Disordered" evidence="1">
    <location>
        <begin position="344"/>
        <end position="460"/>
    </location>
</feature>
<sequence length="460" mass="52139">MRFQKAFPINLGLQPEGRILRGSLPPPLNILHLWDTDSDRDDVLHDTLNDDFDDGPPEKRRKISPHEYSPHLVPEDLVDPDGDSLFEPTSIHHPNSSEWFPSDHVSDYVSFYLRHPLDKLSRNKVKSECPRPSLPCKVTDTPAIDPNMLLFFTKFGKDPKKGVDRAWSNCQDRLLDLVGPVTRIFDLAEEAKIEGSQVDLDTLSYWAQRVIYMLGNANSYISQERRKSLLLRIDPKFSSLASKEEGLNADGLLFGDSFIKEMSKYVSTFNSLDKVHSSMKIIFSNRVFGRAGKGRSRFAGRFSTRVWCCDRAFPAQSAPSDVSDGADTSFPRLPVVGETRRERGWTNAVARETVMVSRHGNSEKGDAPQPERDPAWETESRRPEETTSEQEHQSGKLTKTEERGKPEDPEEIERKAPGRREQQEDRYNASHDPGGSWLTKVQSLWTQKKDTTKKGTGEGV</sequence>
<evidence type="ECO:0000256" key="1">
    <source>
        <dbReference type="SAM" id="MobiDB-lite"/>
    </source>
</evidence>
<feature type="compositionally biased region" description="Basic and acidic residues" evidence="1">
    <location>
        <begin position="360"/>
        <end position="429"/>
    </location>
</feature>
<feature type="compositionally biased region" description="Basic and acidic residues" evidence="1">
    <location>
        <begin position="447"/>
        <end position="460"/>
    </location>
</feature>
<keyword evidence="3" id="KW-1185">Reference proteome</keyword>
<dbReference type="Proteomes" id="UP001066276">
    <property type="component" value="Chromosome 5"/>
</dbReference>
<feature type="region of interest" description="Disordered" evidence="1">
    <location>
        <begin position="45"/>
        <end position="74"/>
    </location>
</feature>
<gene>
    <name evidence="2" type="ORF">NDU88_011044</name>
</gene>
<comment type="caution">
    <text evidence="2">The sequence shown here is derived from an EMBL/GenBank/DDBJ whole genome shotgun (WGS) entry which is preliminary data.</text>
</comment>
<evidence type="ECO:0000313" key="2">
    <source>
        <dbReference type="EMBL" id="KAJ1158353.1"/>
    </source>
</evidence>
<accession>A0AAV7S4Z8</accession>
<protein>
    <submittedName>
        <fullName evidence="2">Uncharacterized protein</fullName>
    </submittedName>
</protein>
<dbReference type="AlphaFoldDB" id="A0AAV7S4Z8"/>
<name>A0AAV7S4Z8_PLEWA</name>